<reference evidence="4 5" key="1">
    <citation type="submission" date="2016-12" db="EMBL/GenBank/DDBJ databases">
        <authorList>
            <person name="Gulvik C.A."/>
        </authorList>
    </citation>
    <scope>NUCLEOTIDE SEQUENCE [LARGE SCALE GENOMIC DNA]</scope>
    <source>
        <strain evidence="3 5">12-5202</strain>
        <strain evidence="2 4">12-5291</strain>
    </source>
</reference>
<evidence type="ECO:0000313" key="5">
    <source>
        <dbReference type="Proteomes" id="UP000188946"/>
    </source>
</evidence>
<dbReference type="EMBL" id="MSPR01000001">
    <property type="protein sequence ID" value="ONK30977.1"/>
    <property type="molecule type" value="Genomic_DNA"/>
</dbReference>
<dbReference type="EMBL" id="MSPT01000006">
    <property type="protein sequence ID" value="ONK28146.1"/>
    <property type="molecule type" value="Genomic_DNA"/>
</dbReference>
<dbReference type="Proteomes" id="UP000188600">
    <property type="component" value="Unassembled WGS sequence"/>
</dbReference>
<comment type="caution">
    <text evidence="2">The sequence shown here is derived from an EMBL/GenBank/DDBJ whole genome shotgun (WGS) entry which is preliminary data.</text>
</comment>
<name>A0AB36JQU8_9STRE</name>
<evidence type="ECO:0000313" key="3">
    <source>
        <dbReference type="EMBL" id="ONK30977.1"/>
    </source>
</evidence>
<evidence type="ECO:0000256" key="1">
    <source>
        <dbReference type="SAM" id="MobiDB-lite"/>
    </source>
</evidence>
<keyword evidence="5" id="KW-1185">Reference proteome</keyword>
<proteinExistence type="predicted"/>
<evidence type="ECO:0000313" key="2">
    <source>
        <dbReference type="EMBL" id="ONK28146.1"/>
    </source>
</evidence>
<feature type="region of interest" description="Disordered" evidence="1">
    <location>
        <begin position="21"/>
        <end position="41"/>
    </location>
</feature>
<accession>A0AB36JQU8</accession>
<evidence type="ECO:0000313" key="4">
    <source>
        <dbReference type="Proteomes" id="UP000188600"/>
    </source>
</evidence>
<protein>
    <submittedName>
        <fullName evidence="2">Uncharacterized protein</fullName>
    </submittedName>
</protein>
<gene>
    <name evidence="3" type="ORF">BVE84_00200</name>
    <name evidence="2" type="ORF">BVE86_03860</name>
</gene>
<sequence length="60" mass="7138">MQLILKCRKASCLHERQAQRLRSRQMLNDQKDKEDGDESQPLLRLGPAFFVIRVRKGWSR</sequence>
<dbReference type="Proteomes" id="UP000188946">
    <property type="component" value="Unassembled WGS sequence"/>
</dbReference>
<dbReference type="AlphaFoldDB" id="A0AB36JQU8"/>
<organism evidence="2 4">
    <name type="scientific">Streptococcus azizii</name>
    <dbReference type="NCBI Taxonomy" id="1579424"/>
    <lineage>
        <taxon>Bacteria</taxon>
        <taxon>Bacillati</taxon>
        <taxon>Bacillota</taxon>
        <taxon>Bacilli</taxon>
        <taxon>Lactobacillales</taxon>
        <taxon>Streptococcaceae</taxon>
        <taxon>Streptococcus</taxon>
    </lineage>
</organism>